<dbReference type="Pfam" id="PF04101">
    <property type="entry name" value="Glyco_tran_28_C"/>
    <property type="match status" value="1"/>
</dbReference>
<dbReference type="Gene3D" id="3.40.50.2000">
    <property type="entry name" value="Glycogen Phosphorylase B"/>
    <property type="match status" value="1"/>
</dbReference>
<dbReference type="SUPFAM" id="SSF53756">
    <property type="entry name" value="UDP-Glycosyltransferase/glycogen phosphorylase"/>
    <property type="match status" value="1"/>
</dbReference>
<sequence length="115" mass="11680">MPAALAAADLVVSRSGATIVAELTVAGRASLLVPLAINPDQAANAKFLADSGAAVVVRNDRLATDLKTALLPLLEDPVRLDAMAEAASRLGRPDAAARIADEVLALAAKPVLMTS</sequence>
<name>A0A937X5M7_9BACT</name>
<feature type="domain" description="Glycosyl transferase family 28 C-terminal" evidence="1">
    <location>
        <begin position="1"/>
        <end position="98"/>
    </location>
</feature>
<organism evidence="2 3">
    <name type="scientific">Candidatus Tanganyikabacteria bacterium</name>
    <dbReference type="NCBI Taxonomy" id="2961651"/>
    <lineage>
        <taxon>Bacteria</taxon>
        <taxon>Bacillati</taxon>
        <taxon>Candidatus Sericytochromatia</taxon>
        <taxon>Candidatus Tanganyikabacteria</taxon>
    </lineage>
</organism>
<dbReference type="Proteomes" id="UP000703893">
    <property type="component" value="Unassembled WGS sequence"/>
</dbReference>
<accession>A0A937X5M7</accession>
<dbReference type="GO" id="GO:0050511">
    <property type="term" value="F:undecaprenyldiphospho-muramoylpentapeptide beta-N-acetylglucosaminyltransferase activity"/>
    <property type="evidence" value="ECO:0007669"/>
    <property type="project" value="TreeGrafter"/>
</dbReference>
<evidence type="ECO:0000313" key="2">
    <source>
        <dbReference type="EMBL" id="MBM3276248.1"/>
    </source>
</evidence>
<dbReference type="PANTHER" id="PTHR21015">
    <property type="entry name" value="UDP-N-ACETYLGLUCOSAMINE--N-ACETYLMURAMYL-(PENTAPEPTIDE) PYROPHOSPHORYL-UNDECAPRENOL N-ACETYLGLUCOSAMINE TRANSFERASE 1"/>
    <property type="match status" value="1"/>
</dbReference>
<dbReference type="InterPro" id="IPR007235">
    <property type="entry name" value="Glyco_trans_28_C"/>
</dbReference>
<protein>
    <recommendedName>
        <fullName evidence="1">Glycosyl transferase family 28 C-terminal domain-containing protein</fullName>
    </recommendedName>
</protein>
<dbReference type="EMBL" id="VGJX01000935">
    <property type="protein sequence ID" value="MBM3276248.1"/>
    <property type="molecule type" value="Genomic_DNA"/>
</dbReference>
<gene>
    <name evidence="2" type="ORF">FJZ00_13930</name>
</gene>
<proteinExistence type="predicted"/>
<evidence type="ECO:0000259" key="1">
    <source>
        <dbReference type="Pfam" id="PF04101"/>
    </source>
</evidence>
<comment type="caution">
    <text evidence="2">The sequence shown here is derived from an EMBL/GenBank/DDBJ whole genome shotgun (WGS) entry which is preliminary data.</text>
</comment>
<reference evidence="2 3" key="1">
    <citation type="submission" date="2019-03" db="EMBL/GenBank/DDBJ databases">
        <title>Lake Tanganyika Metagenome-Assembled Genomes (MAGs).</title>
        <authorList>
            <person name="Tran P."/>
        </authorList>
    </citation>
    <scope>NUCLEOTIDE SEQUENCE [LARGE SCALE GENOMIC DNA]</scope>
    <source>
        <strain evidence="2">K_DeepCast_65m_m2_236</strain>
    </source>
</reference>
<dbReference type="PANTHER" id="PTHR21015:SF22">
    <property type="entry name" value="GLYCOSYLTRANSFERASE"/>
    <property type="match status" value="1"/>
</dbReference>
<evidence type="ECO:0000313" key="3">
    <source>
        <dbReference type="Proteomes" id="UP000703893"/>
    </source>
</evidence>
<dbReference type="AlphaFoldDB" id="A0A937X5M7"/>